<dbReference type="Proteomes" id="UP001358193">
    <property type="component" value="Segment"/>
</dbReference>
<evidence type="ECO:0000313" key="1">
    <source>
        <dbReference type="EMBL" id="WQJ53259.1"/>
    </source>
</evidence>
<dbReference type="EMBL" id="OR769223">
    <property type="protein sequence ID" value="WQJ53259.1"/>
    <property type="molecule type" value="Genomic_DNA"/>
</dbReference>
<keyword evidence="2" id="KW-1185">Reference proteome</keyword>
<evidence type="ECO:0000313" key="2">
    <source>
        <dbReference type="Proteomes" id="UP001358193"/>
    </source>
</evidence>
<organism evidence="1 2">
    <name type="scientific">phage Lak_Megaphage_Sonny</name>
    <dbReference type="NCBI Taxonomy" id="3109229"/>
    <lineage>
        <taxon>Viruses</taxon>
        <taxon>Duplodnaviria</taxon>
        <taxon>Heunggongvirae</taxon>
        <taxon>Uroviricota</taxon>
        <taxon>Caudoviricetes</taxon>
        <taxon>Caudoviricetes code 15 clade</taxon>
    </lineage>
</organism>
<reference evidence="1 2" key="1">
    <citation type="submission" date="2023-11" db="EMBL/GenBank/DDBJ databases">
        <authorList>
            <person name="Cook R."/>
            <person name="Crisci M."/>
            <person name="Pye H."/>
            <person name="Adriaenssens E."/>
            <person name="Santini J."/>
        </authorList>
    </citation>
    <scope>NUCLEOTIDE SEQUENCE [LARGE SCALE GENOMIC DNA]</scope>
    <source>
        <strain evidence="1">Lak_Megaphage_Sonny</strain>
    </source>
</reference>
<protein>
    <submittedName>
        <fullName evidence="1">Uncharacterized protein</fullName>
    </submittedName>
</protein>
<proteinExistence type="predicted"/>
<accession>A0ABZ0Z239</accession>
<sequence>MEKNYTGYENCLRIYNVINDARAKYKESYMINYGKTPAIDYCLNLKENNYQGYLPSIGQLKIMSDNIHIINYIFKYLNFQEINWGTNYWWASIEHSDKFAWPLTVNTISNTYSKYYEFKIFPLFAHMKNVTNL</sequence>
<name>A0ABZ0Z239_9CAUD</name>